<dbReference type="EMBL" id="JASBWU010000014">
    <property type="protein sequence ID" value="KAJ9116280.1"/>
    <property type="molecule type" value="Genomic_DNA"/>
</dbReference>
<reference evidence="1" key="1">
    <citation type="submission" date="2023-04" db="EMBL/GenBank/DDBJ databases">
        <title>Draft Genome sequencing of Naganishia species isolated from polar environments using Oxford Nanopore Technology.</title>
        <authorList>
            <person name="Leo P."/>
            <person name="Venkateswaran K."/>
        </authorList>
    </citation>
    <scope>NUCLEOTIDE SEQUENCE</scope>
    <source>
        <strain evidence="1">MNA-CCFEE 5425</strain>
    </source>
</reference>
<dbReference type="Proteomes" id="UP001243375">
    <property type="component" value="Unassembled WGS sequence"/>
</dbReference>
<accession>A0ACC2WYQ6</accession>
<organism evidence="1 2">
    <name type="scientific">Naganishia vaughanmartiniae</name>
    <dbReference type="NCBI Taxonomy" id="1424756"/>
    <lineage>
        <taxon>Eukaryota</taxon>
        <taxon>Fungi</taxon>
        <taxon>Dikarya</taxon>
        <taxon>Basidiomycota</taxon>
        <taxon>Agaricomycotina</taxon>
        <taxon>Tremellomycetes</taxon>
        <taxon>Filobasidiales</taxon>
        <taxon>Filobasidiaceae</taxon>
        <taxon>Naganishia</taxon>
    </lineage>
</organism>
<name>A0ACC2WYQ6_9TREE</name>
<gene>
    <name evidence="1" type="ORF">QFC22_004720</name>
</gene>
<proteinExistence type="predicted"/>
<sequence>MAISSSAKVKPKAIPKAIPKGKGVGETKASGTGAGTKGGKKVVKKRGKKGLERKELDHYLGDNRALTPVDSRSKEKKPKNVPLPHLSHLLRAEVNLFQHNQLNTLLVASCLPSEPTSNLKHCSITPGVLLAPEIRYVVSQHDQENNVQTGETEHQVLNVILEEGSMTQSIVKGHMFQWAEEKLMENYPTDGLDSDTAMDDDEDEEDGACAWPSETFKTLRWLTVQLMAFDDSLPCSWHNYYEGKCTEQEPTPNHLDRMLDRTNFSGNGAKLLEHVDKMIRGVLHAFCVEFVEEPLDVIPDWWSQSTRILDWKLKESTRGMLARFLFGSICMEPHPYQPENLSSTIKEPYALALKAQESRYATKLDRSVKGLHAAAMPYRESYLALAICARLASIETVRATIHDPESNLLRVLSKYVDGLVMTAKERKMRYRWSQDWVKKDADLSEDLKSMKTHSPEWHLYHLAQGCSLTAFDSTFEQRRSKISQALLGIILPLTTYEMINVFNKLNVDKVPLDVDFIAFHQHSFVKASEHVGKWIGKHPQVEKGETGLSLVWHFYKNAAAHIALIGNNLGPYVAWESLKLLEQYTTPEVTSTIASRAVGEDAASQILGPLHLYDETTRTLGVGDCQVSDQVIGHLLGFDSDEMHWPSLRKSDVGGVPGITPTRSQMLGAFSIISAIYADDLTATEFSRHNGKRNGVAQFLNDTVGMGKTLQAFMVITGLFNIRRLLAAHNDQVDLEDDANTLFPYITRRDRGFLANGQLPNSVDRETRQCISSYPTSPSEKADLRADKGLLRATSNRPVLIVVPKSVINQWQAEWTRFVDGSGIQWIRIESMTELRAKTKLLASIDGSKPTTIITTYPVVTAGWNHHSEHEEVLSPAESQATLFHLRYSCLIADEAHRCRNNTDESSAMQALSRNSSVRLFLSATAITNSVQDLVNVFKVMVHPAVIDDSEAEVWKKLEEQLKLSDTARKKYRNTVLASLSPADWYRHVQLPEPAETEGSALQFQVMEGATLDPDAIYTQSHFQDLLTQREKAHEAKKKSFSAEEDRTQLVALSKGYRQTYENLDAIALAQVLRQVGPSILRRGADSSVYLTPSFTPSGFLSADESTHRLEVVLPVYPVQRRRYNVLPDNKERELVTQLLIANQPIRTETAEEGEDDGADEEVAKLPIMSVRQRDAFHTLGRQASIFLKSAQYAGIPIEIVDGMSFITASAKIVKAVAICKAIIEEDKDKPDSEKRKICIFVRWTSGFPLIQYHLLQAGLGSICLNGSHSAEEREKIVQQVQQDRAHPIGASSKATRALKTDARTKGNSEIFDSHILILSEAGGEGLNLTRISELIILDGMWTAADANQLEGRFRRRGQKLPVNIHYLETPGTADEPMKLALQQKAMLYDITCIFGAHVVHDSIQTDTDSLLHHLNGHPAKEPSGISSPIAEPLLKDNVPRNDQTKQQEDDPAEKDSNGDRLSTSALRNFMDKDAVQSATGVADNEKALPDGWFNLNSMDDAIELFLSHVSFAKVRKHHAAISEANKKKKAAATALLKKKNDQYLEEYQKMLENEQHKDEESEGTNRDGTLGEPSHGRSPTSMKAPENDKECIIDPSLVEPPTTTSRTSFSSSSRQERAETPADVALSDNGSHTDLRDQGHPIIEGEVHTPRTNESRPLFFSQPSSSPAEYTRKSKSKNSAMLNTDDSDVELTPRASEPPRKRKKAARTSTGQHSYPSAPAYEDDFFSLMENSTSQ</sequence>
<keyword evidence="2" id="KW-1185">Reference proteome</keyword>
<evidence type="ECO:0000313" key="1">
    <source>
        <dbReference type="EMBL" id="KAJ9116280.1"/>
    </source>
</evidence>
<evidence type="ECO:0000313" key="2">
    <source>
        <dbReference type="Proteomes" id="UP001243375"/>
    </source>
</evidence>
<protein>
    <submittedName>
        <fullName evidence="1">Uncharacterized protein</fullName>
    </submittedName>
</protein>
<comment type="caution">
    <text evidence="1">The sequence shown here is derived from an EMBL/GenBank/DDBJ whole genome shotgun (WGS) entry which is preliminary data.</text>
</comment>